<keyword evidence="3" id="KW-0274">FAD</keyword>
<evidence type="ECO:0000259" key="5">
    <source>
        <dbReference type="PROSITE" id="PS51387"/>
    </source>
</evidence>
<evidence type="ECO:0000313" key="6">
    <source>
        <dbReference type="EMBL" id="KAF4627115.1"/>
    </source>
</evidence>
<dbReference type="InterPro" id="IPR016164">
    <property type="entry name" value="FAD-linked_Oxase-like_C"/>
</dbReference>
<organism evidence="6 7">
    <name type="scientific">Cudoniella acicularis</name>
    <dbReference type="NCBI Taxonomy" id="354080"/>
    <lineage>
        <taxon>Eukaryota</taxon>
        <taxon>Fungi</taxon>
        <taxon>Dikarya</taxon>
        <taxon>Ascomycota</taxon>
        <taxon>Pezizomycotina</taxon>
        <taxon>Leotiomycetes</taxon>
        <taxon>Helotiales</taxon>
        <taxon>Tricladiaceae</taxon>
        <taxon>Cudoniella</taxon>
    </lineage>
</organism>
<dbReference type="InterPro" id="IPR006094">
    <property type="entry name" value="Oxid_FAD_bind_N"/>
</dbReference>
<dbReference type="GO" id="GO:1903457">
    <property type="term" value="P:lactate catabolic process"/>
    <property type="evidence" value="ECO:0007669"/>
    <property type="project" value="TreeGrafter"/>
</dbReference>
<dbReference type="Gene3D" id="1.10.45.10">
    <property type="entry name" value="Vanillyl-alcohol Oxidase, Chain A, domain 4"/>
    <property type="match status" value="1"/>
</dbReference>
<dbReference type="EMBL" id="JAAMPI010001025">
    <property type="protein sequence ID" value="KAF4627115.1"/>
    <property type="molecule type" value="Genomic_DNA"/>
</dbReference>
<keyword evidence="2" id="KW-0285">Flavoprotein</keyword>
<dbReference type="SUPFAM" id="SSF55103">
    <property type="entry name" value="FAD-linked oxidases, C-terminal domain"/>
    <property type="match status" value="1"/>
</dbReference>
<sequence>MQNHNTQKTTVAEPQVQRFTRFALSRLPAQGIPETGENSRAFDSSNDAPTVYMASVCRGPDVGVYREANFDSCFLRSNNQFQFFILVHQESNMASVQVEKIVYRVPNDSAKKKAGDPIALPPGASSEDFKEYIKKAIEIVGEENVTVITDKDELTKENYADPSKAHDMFHVFDKDYFVASAVVAPRKVSEVQAIMKLCNEYGIPVWPFSVGRNVGYGGAAPRVPGSIGLDMGRNMNKVIEVNESGAYALVEPGVTYADLYAYLVEKKLDQKLWIDTPDLGGGSVLGNAIERGVGYTPYGDHFMMHCGMEVVLPSGELLRTGMGAMPDPTQPHVEGGSIDQQPGNKCWQLFNYGFGPYNDGIFTQSNLGVVTKMGIWLMVNPGGYQPYLITFSKDSDLPKVVDIIRELRLAMVLQNVPSIRHVLLDAAVLGTKASYSASDKPLTDDEIDAIAEKLNLGRWNFYGALYGPKPIQDVMWQVVKQTFGSIEGAKFFLPEDVPDKAAVLHIRAKTLQGIPTFDELKWVDWLPNGAHLFFSPISKISGEDATLQYSITKKRVIEAGFDFIATFTIGMREMHHIVCLVFNRNDVGQKERVHKLIRQLIVDCAAHGWGEYRTHLALMDQIAETYNFNDNAQMKLNEKLKNVLDPNGILAPGKNGIWPATYNKQAWRLTAESSLTR</sequence>
<dbReference type="PANTHER" id="PTHR11748:SF114">
    <property type="entry name" value="ARYL-ALCOHOL OXIDASE VANILLYL-ALCOHOL OXIDASE (AFU_ORTHOLOGUE AFUA_3G09500)-RELATED"/>
    <property type="match status" value="1"/>
</dbReference>
<dbReference type="PROSITE" id="PS51387">
    <property type="entry name" value="FAD_PCMH"/>
    <property type="match status" value="1"/>
</dbReference>
<dbReference type="GO" id="GO:0005739">
    <property type="term" value="C:mitochondrion"/>
    <property type="evidence" value="ECO:0007669"/>
    <property type="project" value="TreeGrafter"/>
</dbReference>
<evidence type="ECO:0000256" key="2">
    <source>
        <dbReference type="ARBA" id="ARBA00022630"/>
    </source>
</evidence>
<dbReference type="InterPro" id="IPR016166">
    <property type="entry name" value="FAD-bd_PCMH"/>
</dbReference>
<dbReference type="InterPro" id="IPR016171">
    <property type="entry name" value="Vanillyl_alc_oxidase_C-sub2"/>
</dbReference>
<dbReference type="SUPFAM" id="SSF56176">
    <property type="entry name" value="FAD-binding/transporter-associated domain-like"/>
    <property type="match status" value="1"/>
</dbReference>
<dbReference type="Pfam" id="PF02913">
    <property type="entry name" value="FAD-oxidase_C"/>
    <property type="match status" value="1"/>
</dbReference>
<reference evidence="6 7" key="1">
    <citation type="submission" date="2020-03" db="EMBL/GenBank/DDBJ databases">
        <title>Draft Genome Sequence of Cudoniella acicularis.</title>
        <authorList>
            <person name="Buettner E."/>
            <person name="Kellner H."/>
        </authorList>
    </citation>
    <scope>NUCLEOTIDE SEQUENCE [LARGE SCALE GENOMIC DNA]</scope>
    <source>
        <strain evidence="6 7">DSM 108380</strain>
    </source>
</reference>
<comment type="cofactor">
    <cofactor evidence="1">
        <name>FAD</name>
        <dbReference type="ChEBI" id="CHEBI:57692"/>
    </cofactor>
</comment>
<dbReference type="InterPro" id="IPR016167">
    <property type="entry name" value="FAD-bd_PCMH_sub1"/>
</dbReference>
<dbReference type="InterPro" id="IPR004113">
    <property type="entry name" value="FAD-bd_oxidored_4_C"/>
</dbReference>
<dbReference type="OrthoDB" id="5332616at2759"/>
<proteinExistence type="predicted"/>
<evidence type="ECO:0000256" key="4">
    <source>
        <dbReference type="ARBA" id="ARBA00023002"/>
    </source>
</evidence>
<keyword evidence="7" id="KW-1185">Reference proteome</keyword>
<keyword evidence="4" id="KW-0560">Oxidoreductase</keyword>
<dbReference type="Gene3D" id="3.30.465.10">
    <property type="match status" value="1"/>
</dbReference>
<dbReference type="AlphaFoldDB" id="A0A8H4RDX8"/>
<dbReference type="GO" id="GO:0071949">
    <property type="term" value="F:FAD binding"/>
    <property type="evidence" value="ECO:0007669"/>
    <property type="project" value="InterPro"/>
</dbReference>
<dbReference type="InterPro" id="IPR036318">
    <property type="entry name" value="FAD-bd_PCMH-like_sf"/>
</dbReference>
<dbReference type="GO" id="GO:0008720">
    <property type="term" value="F:D-lactate dehydrogenase (NAD+) activity"/>
    <property type="evidence" value="ECO:0007669"/>
    <property type="project" value="TreeGrafter"/>
</dbReference>
<dbReference type="InterPro" id="IPR016170">
    <property type="entry name" value="Cytok_DH_C_sf"/>
</dbReference>
<dbReference type="Gene3D" id="3.30.43.10">
    <property type="entry name" value="Uridine Diphospho-n-acetylenolpyruvylglucosamine Reductase, domain 2"/>
    <property type="match status" value="1"/>
</dbReference>
<comment type="caution">
    <text evidence="6">The sequence shown here is derived from an EMBL/GenBank/DDBJ whole genome shotgun (WGS) entry which is preliminary data.</text>
</comment>
<evidence type="ECO:0000256" key="3">
    <source>
        <dbReference type="ARBA" id="ARBA00022827"/>
    </source>
</evidence>
<name>A0A8H4RDX8_9HELO</name>
<evidence type="ECO:0000256" key="1">
    <source>
        <dbReference type="ARBA" id="ARBA00001974"/>
    </source>
</evidence>
<dbReference type="Gene3D" id="3.40.462.10">
    <property type="entry name" value="FAD-linked oxidases, C-terminal domain"/>
    <property type="match status" value="1"/>
</dbReference>
<dbReference type="PANTHER" id="PTHR11748">
    <property type="entry name" value="D-LACTATE DEHYDROGENASE"/>
    <property type="match status" value="1"/>
</dbReference>
<dbReference type="Pfam" id="PF01565">
    <property type="entry name" value="FAD_binding_4"/>
    <property type="match status" value="1"/>
</dbReference>
<feature type="domain" description="FAD-binding PCMH-type" evidence="5">
    <location>
        <begin position="175"/>
        <end position="380"/>
    </location>
</feature>
<dbReference type="GO" id="GO:0004458">
    <property type="term" value="F:D-lactate dehydrogenase (cytochrome) activity"/>
    <property type="evidence" value="ECO:0007669"/>
    <property type="project" value="TreeGrafter"/>
</dbReference>
<gene>
    <name evidence="6" type="ORF">G7Y89_g11040</name>
</gene>
<dbReference type="InterPro" id="IPR016169">
    <property type="entry name" value="FAD-bd_PCMH_sub2"/>
</dbReference>
<dbReference type="Proteomes" id="UP000566819">
    <property type="component" value="Unassembled WGS sequence"/>
</dbReference>
<evidence type="ECO:0000313" key="7">
    <source>
        <dbReference type="Proteomes" id="UP000566819"/>
    </source>
</evidence>
<protein>
    <recommendedName>
        <fullName evidence="5">FAD-binding PCMH-type domain-containing protein</fullName>
    </recommendedName>
</protein>
<accession>A0A8H4RDX8</accession>